<name>A0A7S0H088_9EUKA</name>
<sequence length="679" mass="75341">MQRQGYLQENNFENPEIDEEDGGIIERVRELIGEGVVGVWIKMALKIPYESVKDCTASASIGSEVLAGAPPYSHSLPDPPPNSEQLTEAGNFHAIEGVPGHSFAEIFIDTRTIFHHLWQLNRHDITFSIIKPNDSKSSDGIYKAQVPLAGLVSSSLEGECHLAMTRVGGREGLPGQIEGRVRIGSKNSGSVSTFTYVTERKKIVTGYDGKTTEKKKATFIWINSVPIDIAIDPETKSKLILETVERGMVGQILVVGPKVQDRKASARDRMRAPVRLPEAEKISRARAIAMGYNGQVYVSRTGSILLLKVRLDIQKDAETGEIFFPVDTWSVVSGIQPLGITVDHRTGRVFVVDGSNAVVKELIDNTMLKTVSPRLYDLRNVPQGNGTFYCPYAIAVDSLGRLVVASINTVQRFWPGETDLNKVETLANRSHLNATFYDMKQMNKHRALIRAVGLGVGAVDGPGGDESIVVSDSLRHALWKIGCDNRPHIFAGKPPQGASFSRGVTDGPVGLATFNMPAGLAVDPDFGTVYVTEMRNHRVRRISAVTRSFLGGEEIAAEEGMSDEDAVPLNPDEGKYDPIKMRPDDWAHLMRRRRKPEKWNQWSRLKRRKQRKKEAEDLGFGYVNLPDEIRKHPTELNDMIKPGKRWNEELGRLEEVMPASRAEDLTPAGYKPPEVKIIR</sequence>
<reference evidence="3" key="1">
    <citation type="submission" date="2021-01" db="EMBL/GenBank/DDBJ databases">
        <authorList>
            <person name="Corre E."/>
            <person name="Pelletier E."/>
            <person name="Niang G."/>
            <person name="Scheremetjew M."/>
            <person name="Finn R."/>
            <person name="Kale V."/>
            <person name="Holt S."/>
            <person name="Cochrane G."/>
            <person name="Meng A."/>
            <person name="Brown T."/>
            <person name="Cohen L."/>
        </authorList>
    </citation>
    <scope>NUCLEOTIDE SEQUENCE</scope>
    <source>
        <strain evidence="3">CCMP2058</strain>
    </source>
</reference>
<gene>
    <name evidence="3" type="ORF">LAMO00422_LOCUS10807</name>
</gene>
<evidence type="ECO:0000256" key="2">
    <source>
        <dbReference type="SAM" id="MobiDB-lite"/>
    </source>
</evidence>
<dbReference type="EMBL" id="HBEM01015656">
    <property type="protein sequence ID" value="CAD8451114.1"/>
    <property type="molecule type" value="Transcribed_RNA"/>
</dbReference>
<dbReference type="Pfam" id="PF01436">
    <property type="entry name" value="NHL"/>
    <property type="match status" value="1"/>
</dbReference>
<organism evidence="3">
    <name type="scientific">Amorphochlora amoebiformis</name>
    <dbReference type="NCBI Taxonomy" id="1561963"/>
    <lineage>
        <taxon>Eukaryota</taxon>
        <taxon>Sar</taxon>
        <taxon>Rhizaria</taxon>
        <taxon>Cercozoa</taxon>
        <taxon>Chlorarachniophyceae</taxon>
        <taxon>Amorphochlora</taxon>
    </lineage>
</organism>
<accession>A0A7S0H088</accession>
<dbReference type="Gene3D" id="2.120.10.30">
    <property type="entry name" value="TolB, C-terminal domain"/>
    <property type="match status" value="2"/>
</dbReference>
<feature type="region of interest" description="Disordered" evidence="2">
    <location>
        <begin position="657"/>
        <end position="679"/>
    </location>
</feature>
<dbReference type="InterPro" id="IPR001258">
    <property type="entry name" value="NHL_repeat"/>
</dbReference>
<evidence type="ECO:0000256" key="1">
    <source>
        <dbReference type="ARBA" id="ARBA00022737"/>
    </source>
</evidence>
<protein>
    <recommendedName>
        <fullName evidence="4">SMP-30/Gluconolactonase/LRE-like region domain-containing protein</fullName>
    </recommendedName>
</protein>
<proteinExistence type="predicted"/>
<evidence type="ECO:0000313" key="3">
    <source>
        <dbReference type="EMBL" id="CAD8451114.1"/>
    </source>
</evidence>
<dbReference type="InterPro" id="IPR011042">
    <property type="entry name" value="6-blade_b-propeller_TolB-like"/>
</dbReference>
<feature type="region of interest" description="Disordered" evidence="2">
    <location>
        <begin position="559"/>
        <end position="578"/>
    </location>
</feature>
<keyword evidence="1" id="KW-0677">Repeat</keyword>
<dbReference type="AlphaFoldDB" id="A0A7S0H088"/>
<dbReference type="SUPFAM" id="SSF101898">
    <property type="entry name" value="NHL repeat"/>
    <property type="match status" value="1"/>
</dbReference>
<evidence type="ECO:0008006" key="4">
    <source>
        <dbReference type="Google" id="ProtNLM"/>
    </source>
</evidence>